<name>A0A7J9BHD6_GOSGO</name>
<dbReference type="Proteomes" id="UP000593579">
    <property type="component" value="Unassembled WGS sequence"/>
</dbReference>
<feature type="region of interest" description="Disordered" evidence="1">
    <location>
        <begin position="75"/>
        <end position="96"/>
    </location>
</feature>
<sequence>MEQYFHVMGIEDDATKVNTVVTFLWWHRSEKEDFYWFEDRLKPWVKHELSRQGITELTIVMADAEFFVELGPKKDKFESSRPKDTCNGGGDHEKDE</sequence>
<comment type="caution">
    <text evidence="2">The sequence shown here is derived from an EMBL/GenBank/DDBJ whole genome shotgun (WGS) entry which is preliminary data.</text>
</comment>
<reference evidence="2 3" key="1">
    <citation type="journal article" date="2019" name="Genome Biol. Evol.">
        <title>Insights into the evolution of the New World diploid cottons (Gossypium, subgenus Houzingenia) based on genome sequencing.</title>
        <authorList>
            <person name="Grover C.E."/>
            <person name="Arick M.A. 2nd"/>
            <person name="Thrash A."/>
            <person name="Conover J.L."/>
            <person name="Sanders W.S."/>
            <person name="Peterson D.G."/>
            <person name="Frelichowski J.E."/>
            <person name="Scheffler J.A."/>
            <person name="Scheffler B.E."/>
            <person name="Wendel J.F."/>
        </authorList>
    </citation>
    <scope>NUCLEOTIDE SEQUENCE [LARGE SCALE GENOMIC DNA]</scope>
    <source>
        <strain evidence="2">5</strain>
        <tissue evidence="2">Leaf</tissue>
    </source>
</reference>
<evidence type="ECO:0000313" key="3">
    <source>
        <dbReference type="Proteomes" id="UP000593579"/>
    </source>
</evidence>
<evidence type="ECO:0000256" key="1">
    <source>
        <dbReference type="SAM" id="MobiDB-lite"/>
    </source>
</evidence>
<organism evidence="2 3">
    <name type="scientific">Gossypium gossypioides</name>
    <name type="common">Mexican cotton</name>
    <name type="synonym">Selera gossypioides</name>
    <dbReference type="NCBI Taxonomy" id="34282"/>
    <lineage>
        <taxon>Eukaryota</taxon>
        <taxon>Viridiplantae</taxon>
        <taxon>Streptophyta</taxon>
        <taxon>Embryophyta</taxon>
        <taxon>Tracheophyta</taxon>
        <taxon>Spermatophyta</taxon>
        <taxon>Magnoliopsida</taxon>
        <taxon>eudicotyledons</taxon>
        <taxon>Gunneridae</taxon>
        <taxon>Pentapetalae</taxon>
        <taxon>rosids</taxon>
        <taxon>malvids</taxon>
        <taxon>Malvales</taxon>
        <taxon>Malvaceae</taxon>
        <taxon>Malvoideae</taxon>
        <taxon>Gossypium</taxon>
    </lineage>
</organism>
<protein>
    <submittedName>
        <fullName evidence="2">Uncharacterized protein</fullName>
    </submittedName>
</protein>
<gene>
    <name evidence="2" type="ORF">Gogos_019431</name>
</gene>
<dbReference type="AlphaFoldDB" id="A0A7J9BHD6"/>
<proteinExistence type="predicted"/>
<evidence type="ECO:0000313" key="2">
    <source>
        <dbReference type="EMBL" id="MBA0735596.1"/>
    </source>
</evidence>
<dbReference type="EMBL" id="JABEZY010000003">
    <property type="protein sequence ID" value="MBA0735596.1"/>
    <property type="molecule type" value="Genomic_DNA"/>
</dbReference>
<dbReference type="OrthoDB" id="10482107at2759"/>
<keyword evidence="3" id="KW-1185">Reference proteome</keyword>
<accession>A0A7J9BHD6</accession>